<dbReference type="AlphaFoldDB" id="A0A6P2LW95"/>
<evidence type="ECO:0000313" key="3">
    <source>
        <dbReference type="Proteomes" id="UP000494261"/>
    </source>
</evidence>
<keyword evidence="1" id="KW-0732">Signal</keyword>
<gene>
    <name evidence="2" type="ORF">BLA13014_03365</name>
</gene>
<proteinExistence type="predicted"/>
<reference evidence="2 3" key="1">
    <citation type="submission" date="2019-09" db="EMBL/GenBank/DDBJ databases">
        <authorList>
            <person name="Depoorter E."/>
        </authorList>
    </citation>
    <scope>NUCLEOTIDE SEQUENCE [LARGE SCALE GENOMIC DNA]</scope>
    <source>
        <strain evidence="2">LMG 13014</strain>
    </source>
</reference>
<evidence type="ECO:0000256" key="1">
    <source>
        <dbReference type="SAM" id="SignalP"/>
    </source>
</evidence>
<organism evidence="2 3">
    <name type="scientific">Burkholderia aenigmatica</name>
    <dbReference type="NCBI Taxonomy" id="2015348"/>
    <lineage>
        <taxon>Bacteria</taxon>
        <taxon>Pseudomonadati</taxon>
        <taxon>Pseudomonadota</taxon>
        <taxon>Betaproteobacteria</taxon>
        <taxon>Burkholderiales</taxon>
        <taxon>Burkholderiaceae</taxon>
        <taxon>Burkholderia</taxon>
        <taxon>Burkholderia cepacia complex</taxon>
    </lineage>
</organism>
<dbReference type="EMBL" id="CABVQC010000021">
    <property type="protein sequence ID" value="VWB73840.1"/>
    <property type="molecule type" value="Genomic_DNA"/>
</dbReference>
<feature type="chain" id="PRO_5026811171" evidence="1">
    <location>
        <begin position="23"/>
        <end position="107"/>
    </location>
</feature>
<dbReference type="Proteomes" id="UP000494261">
    <property type="component" value="Unassembled WGS sequence"/>
</dbReference>
<accession>A0A6P2LW95</accession>
<protein>
    <submittedName>
        <fullName evidence="2">Uncharacterized protein</fullName>
    </submittedName>
</protein>
<feature type="signal peptide" evidence="1">
    <location>
        <begin position="1"/>
        <end position="22"/>
    </location>
</feature>
<sequence>MRAVFKGVVVATLLVISTAALAEGYGGRSIRIGWHVRQPTRFMVSGVLRKNGSTDVIKPIQAILTADDGGAALQTFIKSAQTQYPGYALIATLVSPVPIAGTCENAI</sequence>
<evidence type="ECO:0000313" key="2">
    <source>
        <dbReference type="EMBL" id="VWB73840.1"/>
    </source>
</evidence>
<name>A0A6P2LW95_9BURK</name>